<sequence>MNNPRVPLLHNRMFVALQIGGFLSGFGDQVGAIALYWAVMTATGRSLDMGLITLLLGLPGLLSGMVWGELLDRWSKRWVIFFGEGLLGGIFYAMGDLFHHTARIDLLYGLTLLAGLLAPLMTIGSFVMLPDLIGSTDLLRANTVNEVVTHLPIVLGPLVAGWLMTAGGAYSALRLAALSFWFTAALLFFMKSPLKNRQTDVKRHFRSHGFFGAVGESMRSMIKNPVLRWITLVAFVMNVAYGILVVSLPILVHDQLRTVPAVLGSTWAAYAIGMMAGSSGYHILRVPVRKSIMVGMVLAWGSVLLLSGLVVSAWSLIAGLGMAGVVFGPYPPIARTLVQAVVPPEDRGRIFSVRAAVLGLGTPLGGG</sequence>
<reference evidence="9 10" key="2">
    <citation type="journal article" date="2012" name="Stand. Genomic Sci.">
        <title>Complete genome sequence of the moderately thermophilic mineral-sulfide-oxidizing firmicute Sulfobacillus acidophilus type strain (NAL(T)).</title>
        <authorList>
            <person name="Anderson I."/>
            <person name="Chertkov O."/>
            <person name="Chen A."/>
            <person name="Saunders E."/>
            <person name="Lapidus A."/>
            <person name="Nolan M."/>
            <person name="Lucas S."/>
            <person name="Hammon N."/>
            <person name="Deshpande S."/>
            <person name="Cheng J.F."/>
            <person name="Han C."/>
            <person name="Tapia R."/>
            <person name="Goodwin L.A."/>
            <person name="Pitluck S."/>
            <person name="Liolios K."/>
            <person name="Pagani I."/>
            <person name="Ivanova N."/>
            <person name="Mikhailova N."/>
            <person name="Pati A."/>
            <person name="Palaniappan K."/>
            <person name="Land M."/>
            <person name="Pan C."/>
            <person name="Rohde M."/>
            <person name="Pukall R."/>
            <person name="Goker M."/>
            <person name="Detter J.C."/>
            <person name="Woyke T."/>
            <person name="Bristow J."/>
            <person name="Eisen J.A."/>
            <person name="Markowitz V."/>
            <person name="Hugenholtz P."/>
            <person name="Kyrpides N.C."/>
            <person name="Klenk H.P."/>
            <person name="Mavromatis K."/>
        </authorList>
    </citation>
    <scope>NUCLEOTIDE SEQUENCE [LARGE SCALE GENOMIC DNA]</scope>
    <source>
        <strain evidence="10">ATCC 700253 / DSM 10332 / NAL</strain>
    </source>
</reference>
<dbReference type="STRING" id="679936.Sulac_2327"/>
<reference evidence="10" key="1">
    <citation type="submission" date="2011-12" db="EMBL/GenBank/DDBJ databases">
        <title>The complete genome of chromosome of Sulfobacillus acidophilus DSM 10332.</title>
        <authorList>
            <person name="Lucas S."/>
            <person name="Han J."/>
            <person name="Lapidus A."/>
            <person name="Bruce D."/>
            <person name="Goodwin L."/>
            <person name="Pitluck S."/>
            <person name="Peters L."/>
            <person name="Kyrpides N."/>
            <person name="Mavromatis K."/>
            <person name="Ivanova N."/>
            <person name="Mikhailova N."/>
            <person name="Chertkov O."/>
            <person name="Saunders E."/>
            <person name="Detter J.C."/>
            <person name="Tapia R."/>
            <person name="Han C."/>
            <person name="Land M."/>
            <person name="Hauser L."/>
            <person name="Markowitz V."/>
            <person name="Cheng J.-F."/>
            <person name="Hugenholtz P."/>
            <person name="Woyke T."/>
            <person name="Wu D."/>
            <person name="Pukall R."/>
            <person name="Gehrich-Schroeter G."/>
            <person name="Schneider S."/>
            <person name="Klenk H.-P."/>
            <person name="Eisen J.A."/>
        </authorList>
    </citation>
    <scope>NUCLEOTIDE SEQUENCE [LARGE SCALE GENOMIC DNA]</scope>
    <source>
        <strain evidence="10">ATCC 700253 / DSM 10332 / NAL</strain>
    </source>
</reference>
<dbReference type="GO" id="GO:0005886">
    <property type="term" value="C:plasma membrane"/>
    <property type="evidence" value="ECO:0007669"/>
    <property type="project" value="UniProtKB-SubCell"/>
</dbReference>
<evidence type="ECO:0000256" key="5">
    <source>
        <dbReference type="ARBA" id="ARBA00022989"/>
    </source>
</evidence>
<dbReference type="PROSITE" id="PS50850">
    <property type="entry name" value="MFS"/>
    <property type="match status" value="1"/>
</dbReference>
<feature type="transmembrane region" description="Helical" evidence="7">
    <location>
        <begin position="296"/>
        <end position="317"/>
    </location>
</feature>
<keyword evidence="10" id="KW-1185">Reference proteome</keyword>
<dbReference type="CDD" id="cd06173">
    <property type="entry name" value="MFS_MefA_like"/>
    <property type="match status" value="1"/>
</dbReference>
<dbReference type="PANTHER" id="PTHR23513:SF6">
    <property type="entry name" value="MAJOR FACILITATOR SUPERFAMILY ASSOCIATED DOMAIN-CONTAINING PROTEIN"/>
    <property type="match status" value="1"/>
</dbReference>
<name>G8TUS1_SULAD</name>
<evidence type="ECO:0000256" key="7">
    <source>
        <dbReference type="SAM" id="Phobius"/>
    </source>
</evidence>
<feature type="transmembrane region" description="Helical" evidence="7">
    <location>
        <begin position="12"/>
        <end position="39"/>
    </location>
</feature>
<feature type="transmembrane region" description="Helical" evidence="7">
    <location>
        <begin position="171"/>
        <end position="189"/>
    </location>
</feature>
<dbReference type="Pfam" id="PF07690">
    <property type="entry name" value="MFS_1"/>
    <property type="match status" value="1"/>
</dbReference>
<evidence type="ECO:0000256" key="2">
    <source>
        <dbReference type="ARBA" id="ARBA00022448"/>
    </source>
</evidence>
<comment type="subcellular location">
    <subcellularLocation>
        <location evidence="1">Cell membrane</location>
        <topology evidence="1">Multi-pass membrane protein</topology>
    </subcellularLocation>
</comment>
<protein>
    <submittedName>
        <fullName evidence="9">Major facilitator superfamily MFS_1</fullName>
    </submittedName>
</protein>
<gene>
    <name evidence="9" type="ordered locus">Sulac_2327</name>
</gene>
<evidence type="ECO:0000256" key="6">
    <source>
        <dbReference type="ARBA" id="ARBA00023136"/>
    </source>
</evidence>
<accession>G8TUS1</accession>
<dbReference type="InterPro" id="IPR036259">
    <property type="entry name" value="MFS_trans_sf"/>
</dbReference>
<dbReference type="PANTHER" id="PTHR23513">
    <property type="entry name" value="INTEGRAL MEMBRANE EFFLUX PROTEIN-RELATED"/>
    <property type="match status" value="1"/>
</dbReference>
<dbReference type="Proteomes" id="UP000005439">
    <property type="component" value="Chromosome"/>
</dbReference>
<dbReference type="EMBL" id="CP003179">
    <property type="protein sequence ID" value="AEW05795.1"/>
    <property type="molecule type" value="Genomic_DNA"/>
</dbReference>
<dbReference type="InterPro" id="IPR020846">
    <property type="entry name" value="MFS_dom"/>
</dbReference>
<feature type="domain" description="Major facilitator superfamily (MFS) profile" evidence="8">
    <location>
        <begin position="226"/>
        <end position="367"/>
    </location>
</feature>
<evidence type="ECO:0000256" key="3">
    <source>
        <dbReference type="ARBA" id="ARBA00022475"/>
    </source>
</evidence>
<dbReference type="Gene3D" id="1.20.1250.20">
    <property type="entry name" value="MFS general substrate transporter like domains"/>
    <property type="match status" value="1"/>
</dbReference>
<keyword evidence="3" id="KW-1003">Cell membrane</keyword>
<dbReference type="InterPro" id="IPR011701">
    <property type="entry name" value="MFS"/>
</dbReference>
<feature type="transmembrane region" description="Helical" evidence="7">
    <location>
        <begin position="78"/>
        <end position="94"/>
    </location>
</feature>
<keyword evidence="2" id="KW-0813">Transport</keyword>
<feature type="transmembrane region" description="Helical" evidence="7">
    <location>
        <begin position="106"/>
        <end position="127"/>
    </location>
</feature>
<dbReference type="PATRIC" id="fig|679936.5.peg.2411"/>
<proteinExistence type="predicted"/>
<organism evidence="9 10">
    <name type="scientific">Sulfobacillus acidophilus (strain ATCC 700253 / DSM 10332 / NAL)</name>
    <dbReference type="NCBI Taxonomy" id="679936"/>
    <lineage>
        <taxon>Bacteria</taxon>
        <taxon>Bacillati</taxon>
        <taxon>Bacillota</taxon>
        <taxon>Clostridia</taxon>
        <taxon>Eubacteriales</taxon>
        <taxon>Clostridiales Family XVII. Incertae Sedis</taxon>
        <taxon>Sulfobacillus</taxon>
    </lineage>
</organism>
<dbReference type="KEGG" id="sap:Sulac_2327"/>
<evidence type="ECO:0000256" key="4">
    <source>
        <dbReference type="ARBA" id="ARBA00022692"/>
    </source>
</evidence>
<dbReference type="SUPFAM" id="SSF103473">
    <property type="entry name" value="MFS general substrate transporter"/>
    <property type="match status" value="1"/>
</dbReference>
<keyword evidence="5 7" id="KW-1133">Transmembrane helix</keyword>
<evidence type="ECO:0000313" key="10">
    <source>
        <dbReference type="Proteomes" id="UP000005439"/>
    </source>
</evidence>
<dbReference type="HOGENOM" id="CLU_034180_16_1_9"/>
<feature type="transmembrane region" description="Helical" evidence="7">
    <location>
        <begin position="51"/>
        <end position="71"/>
    </location>
</feature>
<keyword evidence="6 7" id="KW-0472">Membrane</keyword>
<evidence type="ECO:0000256" key="1">
    <source>
        <dbReference type="ARBA" id="ARBA00004651"/>
    </source>
</evidence>
<keyword evidence="4 7" id="KW-0812">Transmembrane</keyword>
<dbReference type="GO" id="GO:0022857">
    <property type="term" value="F:transmembrane transporter activity"/>
    <property type="evidence" value="ECO:0007669"/>
    <property type="project" value="InterPro"/>
</dbReference>
<dbReference type="AlphaFoldDB" id="G8TUS1"/>
<evidence type="ECO:0000259" key="8">
    <source>
        <dbReference type="PROSITE" id="PS50850"/>
    </source>
</evidence>
<feature type="transmembrane region" description="Helical" evidence="7">
    <location>
        <begin position="264"/>
        <end position="284"/>
    </location>
</feature>
<feature type="transmembrane region" description="Helical" evidence="7">
    <location>
        <begin position="226"/>
        <end position="252"/>
    </location>
</feature>
<evidence type="ECO:0000313" key="9">
    <source>
        <dbReference type="EMBL" id="AEW05795.1"/>
    </source>
</evidence>